<protein>
    <submittedName>
        <fullName evidence="1">Uncharacterized protein</fullName>
    </submittedName>
</protein>
<proteinExistence type="predicted"/>
<gene>
    <name evidence="1" type="ORF">Bravens_00454</name>
</gene>
<dbReference type="EMBL" id="LQQC01000005">
    <property type="protein sequence ID" value="KXZ59207.1"/>
    <property type="molecule type" value="Genomic_DNA"/>
</dbReference>
<comment type="caution">
    <text evidence="1">The sequence shown here is derived from an EMBL/GenBank/DDBJ whole genome shotgun (WGS) entry which is preliminary data.</text>
</comment>
<dbReference type="Proteomes" id="UP000243589">
    <property type="component" value="Unassembled WGS sequence"/>
</dbReference>
<name>A0A150HAR2_9MICO</name>
<keyword evidence="2" id="KW-1185">Reference proteome</keyword>
<evidence type="ECO:0000313" key="1">
    <source>
        <dbReference type="EMBL" id="KXZ59207.1"/>
    </source>
</evidence>
<dbReference type="PATRIC" id="fig|479117.4.peg.454"/>
<dbReference type="AlphaFoldDB" id="A0A150HAR2"/>
<sequence length="187" mass="20729">MPSVSPPVVTTRSLGRMTRLTQGLQVRLIMRATIFERDDVVNLLGWRHTPLSLALFAQRVGLDVGVADFAPAVVVALVDRRVTLIRPVPLVFCTSVSRAEAVVGEFWAAGLGAGAFRFPRYHTHLPRIRQDPQTGYRASGGLGLVVNRLLRYGLVWGKSSAFADTFWRVGSQSTRPIQCRRQPPQRP</sequence>
<evidence type="ECO:0000313" key="2">
    <source>
        <dbReference type="Proteomes" id="UP000243589"/>
    </source>
</evidence>
<reference evidence="1 2" key="1">
    <citation type="submission" date="2016-01" db="EMBL/GenBank/DDBJ databases">
        <title>Use of Whole Genome Sequencing to ascertain that Brevibacterium massiliense (Roux, Raoult 2009) is a later heterotypic synonym of Brevibacterium ravenspurgense (Mages 2008).</title>
        <authorList>
            <person name="Bernier A.-M."/>
            <person name="Burdz T."/>
            <person name="Huynh C."/>
            <person name="Pachecho A.L."/>
            <person name="Wiebe D."/>
            <person name="Bonner C."/>
            <person name="Bernard K."/>
        </authorList>
    </citation>
    <scope>NUCLEOTIDE SEQUENCE [LARGE SCALE GENOMIC DNA]</scope>
    <source>
        <strain evidence="1 2">CCUG56047</strain>
    </source>
</reference>
<accession>A0A150HAR2</accession>
<organism evidence="1 2">
    <name type="scientific">Brevibacterium ravenspurgense</name>
    <dbReference type="NCBI Taxonomy" id="479117"/>
    <lineage>
        <taxon>Bacteria</taxon>
        <taxon>Bacillati</taxon>
        <taxon>Actinomycetota</taxon>
        <taxon>Actinomycetes</taxon>
        <taxon>Micrococcales</taxon>
        <taxon>Brevibacteriaceae</taxon>
        <taxon>Brevibacterium</taxon>
    </lineage>
</organism>